<feature type="repeat" description="ANK" evidence="3">
    <location>
        <begin position="118"/>
        <end position="150"/>
    </location>
</feature>
<feature type="repeat" description="ANK" evidence="3">
    <location>
        <begin position="225"/>
        <end position="265"/>
    </location>
</feature>
<dbReference type="SMART" id="SM00248">
    <property type="entry name" value="ANK"/>
    <property type="match status" value="7"/>
</dbReference>
<dbReference type="PRINTS" id="PR01415">
    <property type="entry name" value="ANKYRIN"/>
</dbReference>
<dbReference type="PROSITE" id="PS50088">
    <property type="entry name" value="ANK_REPEAT"/>
    <property type="match status" value="6"/>
</dbReference>
<evidence type="ECO:0000259" key="4">
    <source>
        <dbReference type="PROSITE" id="PS50181"/>
    </source>
</evidence>
<feature type="repeat" description="ANK" evidence="3">
    <location>
        <begin position="50"/>
        <end position="82"/>
    </location>
</feature>
<reference evidence="5 6" key="1">
    <citation type="submission" date="2024-02" db="EMBL/GenBank/DDBJ databases">
        <title>Discinaceae phylogenomics.</title>
        <authorList>
            <person name="Dirks A.C."/>
            <person name="James T.Y."/>
        </authorList>
    </citation>
    <scope>NUCLEOTIDE SEQUENCE [LARGE SCALE GENOMIC DNA]</scope>
    <source>
        <strain evidence="5 6">ACD0624</strain>
    </source>
</reference>
<dbReference type="EMBL" id="JBBBZM010000064">
    <property type="protein sequence ID" value="KAL0635711.1"/>
    <property type="molecule type" value="Genomic_DNA"/>
</dbReference>
<dbReference type="Gene3D" id="1.25.40.20">
    <property type="entry name" value="Ankyrin repeat-containing domain"/>
    <property type="match status" value="3"/>
</dbReference>
<accession>A0ABR3GJK0</accession>
<evidence type="ECO:0000313" key="6">
    <source>
        <dbReference type="Proteomes" id="UP001447188"/>
    </source>
</evidence>
<comment type="caution">
    <text evidence="5">The sequence shown here is derived from an EMBL/GenBank/DDBJ whole genome shotgun (WGS) entry which is preliminary data.</text>
</comment>
<organism evidence="5 6">
    <name type="scientific">Discina gigas</name>
    <dbReference type="NCBI Taxonomy" id="1032678"/>
    <lineage>
        <taxon>Eukaryota</taxon>
        <taxon>Fungi</taxon>
        <taxon>Dikarya</taxon>
        <taxon>Ascomycota</taxon>
        <taxon>Pezizomycotina</taxon>
        <taxon>Pezizomycetes</taxon>
        <taxon>Pezizales</taxon>
        <taxon>Discinaceae</taxon>
        <taxon>Discina</taxon>
    </lineage>
</organism>
<proteinExistence type="predicted"/>
<dbReference type="PROSITE" id="PS50181">
    <property type="entry name" value="FBOX"/>
    <property type="match status" value="1"/>
</dbReference>
<protein>
    <recommendedName>
        <fullName evidence="4">F-box domain-containing protein</fullName>
    </recommendedName>
</protein>
<dbReference type="PANTHER" id="PTHR24188">
    <property type="entry name" value="ANKYRIN REPEAT PROTEIN"/>
    <property type="match status" value="1"/>
</dbReference>
<feature type="domain" description="F-box" evidence="4">
    <location>
        <begin position="1"/>
        <end position="45"/>
    </location>
</feature>
<dbReference type="PROSITE" id="PS50297">
    <property type="entry name" value="ANK_REP_REGION"/>
    <property type="match status" value="6"/>
</dbReference>
<dbReference type="InterPro" id="IPR001810">
    <property type="entry name" value="F-box_dom"/>
</dbReference>
<dbReference type="InterPro" id="IPR036770">
    <property type="entry name" value="Ankyrin_rpt-contain_sf"/>
</dbReference>
<evidence type="ECO:0000313" key="5">
    <source>
        <dbReference type="EMBL" id="KAL0635711.1"/>
    </source>
</evidence>
<keyword evidence="2 3" id="KW-0040">ANK repeat</keyword>
<gene>
    <name evidence="5" type="ORF">Q9L58_005346</name>
</gene>
<dbReference type="InterPro" id="IPR002110">
    <property type="entry name" value="Ankyrin_rpt"/>
</dbReference>
<keyword evidence="6" id="KW-1185">Reference proteome</keyword>
<dbReference type="Pfam" id="PF12796">
    <property type="entry name" value="Ank_2"/>
    <property type="match status" value="2"/>
</dbReference>
<feature type="repeat" description="ANK" evidence="3">
    <location>
        <begin position="190"/>
        <end position="224"/>
    </location>
</feature>
<dbReference type="SUPFAM" id="SSF48403">
    <property type="entry name" value="Ankyrin repeat"/>
    <property type="match status" value="1"/>
</dbReference>
<feature type="repeat" description="ANK" evidence="3">
    <location>
        <begin position="151"/>
        <end position="189"/>
    </location>
</feature>
<keyword evidence="1" id="KW-0677">Repeat</keyword>
<dbReference type="Pfam" id="PF13637">
    <property type="entry name" value="Ank_4"/>
    <property type="match status" value="1"/>
</dbReference>
<evidence type="ECO:0000256" key="1">
    <source>
        <dbReference type="ARBA" id="ARBA00022737"/>
    </source>
</evidence>
<sequence>MALLDFPNEILLQIAESLAIRDLSCFLRTNRHLASLLAHQFYKFAAQDKDSLKAIHWAATYGKIGLIDLLLNNGVDIAVKATDMFRWEALHYAVYSGNIDIVALLLDRGADVSVPDGEKATPLHWAASQRQLAILKLLLERGASPHAQEYRGSTPLHMAVLCGSPGCDELSDMIEALLEAGADPSVPDNNGNTPLHRLVQSDEEDVRAVQLMLGKGADIAARDSNGMTPLHWVAKVKDRWNNQKSGSEVAKLLLEHGANPNIADNDGKTVFHYAAEAELQGVFKLLREKGRVPGVPYHPMKVSGSPSPLCQR</sequence>
<dbReference type="PANTHER" id="PTHR24188:SF29">
    <property type="entry name" value="GH09064P"/>
    <property type="match status" value="1"/>
</dbReference>
<evidence type="ECO:0000256" key="3">
    <source>
        <dbReference type="PROSITE-ProRule" id="PRU00023"/>
    </source>
</evidence>
<feature type="repeat" description="ANK" evidence="3">
    <location>
        <begin position="89"/>
        <end position="117"/>
    </location>
</feature>
<evidence type="ECO:0000256" key="2">
    <source>
        <dbReference type="ARBA" id="ARBA00023043"/>
    </source>
</evidence>
<name>A0ABR3GJK0_9PEZI</name>
<dbReference type="Proteomes" id="UP001447188">
    <property type="component" value="Unassembled WGS sequence"/>
</dbReference>
<dbReference type="CDD" id="cd09917">
    <property type="entry name" value="F-box_SF"/>
    <property type="match status" value="1"/>
</dbReference>